<dbReference type="SUPFAM" id="SSF82693">
    <property type="entry name" value="Multidrug efflux transporter AcrB pore domain, PN1, PN2, PC1 and PC2 subdomains"/>
    <property type="match status" value="2"/>
</dbReference>
<dbReference type="PANTHER" id="PTHR32063:SF18">
    <property type="entry name" value="CATION EFFLUX SYSTEM PROTEIN"/>
    <property type="match status" value="1"/>
</dbReference>
<dbReference type="Gene3D" id="3.30.2090.10">
    <property type="entry name" value="Multidrug efflux transporter AcrB TolC docking domain, DN and DC subdomains"/>
    <property type="match status" value="2"/>
</dbReference>
<dbReference type="SUPFAM" id="SSF82714">
    <property type="entry name" value="Multidrug efflux transporter AcrB TolC docking domain, DN and DC subdomains"/>
    <property type="match status" value="1"/>
</dbReference>
<keyword evidence="1" id="KW-0812">Transmembrane</keyword>
<accession>A0ABS8BWI1</accession>
<feature type="transmembrane region" description="Helical" evidence="1">
    <location>
        <begin position="907"/>
        <end position="928"/>
    </location>
</feature>
<feature type="transmembrane region" description="Helical" evidence="1">
    <location>
        <begin position="359"/>
        <end position="379"/>
    </location>
</feature>
<feature type="transmembrane region" description="Helical" evidence="1">
    <location>
        <begin position="334"/>
        <end position="352"/>
    </location>
</feature>
<dbReference type="Pfam" id="PF00873">
    <property type="entry name" value="ACR_tran"/>
    <property type="match status" value="1"/>
</dbReference>
<dbReference type="RefSeq" id="WP_226748700.1">
    <property type="nucleotide sequence ID" value="NZ_JAJATZ010000006.1"/>
</dbReference>
<feature type="transmembrane region" description="Helical" evidence="1">
    <location>
        <begin position="983"/>
        <end position="1005"/>
    </location>
</feature>
<dbReference type="Gene3D" id="3.30.70.1440">
    <property type="entry name" value="Multidrug efflux transporter AcrB pore domain"/>
    <property type="match status" value="1"/>
</dbReference>
<comment type="caution">
    <text evidence="2">The sequence shown here is derived from an EMBL/GenBank/DDBJ whole genome shotgun (WGS) entry which is preliminary data.</text>
</comment>
<dbReference type="SUPFAM" id="SSF82866">
    <property type="entry name" value="Multidrug efflux transporter AcrB transmembrane domain"/>
    <property type="match status" value="2"/>
</dbReference>
<feature type="transmembrane region" description="Helical" evidence="1">
    <location>
        <begin position="519"/>
        <end position="539"/>
    </location>
</feature>
<feature type="transmembrane region" description="Helical" evidence="1">
    <location>
        <begin position="881"/>
        <end position="901"/>
    </location>
</feature>
<dbReference type="Gene3D" id="3.30.70.1430">
    <property type="entry name" value="Multidrug efflux transporter AcrB pore domain"/>
    <property type="match status" value="2"/>
</dbReference>
<keyword evidence="1" id="KW-0472">Membrane</keyword>
<name>A0ABS8BWI1_9RHOB</name>
<sequence length="1025" mass="110253">MKIARFSIESPLYTWMFILFAIFGGLFGYMSVGKLEDPTFTLKNALVITPYPGATSAEVATGVSEVLEAAIQQMDEVKNVTSRNTQGMSVIEVEVEDQYDGDTLPQVWDDLRDRVSDARASLPADALPSTVNDDFGDVYGILYAVAAPGYSDSEIWDIASFMRRELLTVDGVANVQLQGLPQEAIFVEPSSQTLSQLGVDPAVIIGAISDSTAINPTGFVNNGSANLQIQGPSAEDSVREISGLTFGFGGEVLNLLDIADVKRARIENPDHILRHNGQEVFTLGVSGLVSENIVDVGRRVEAELAVLETLLPVGVAVSPIYEQHRVVDEANSNFLVSLAMSVAVVIVVLAVFMGPRAAVVVGASLLLTVLSTFFFMYLFDVKVERISLGALIIAMGMLVDNAIVVAEGMQQEMRKGKNSRDAADIATQKTQIPLLGATIIGIMAFAGIGLSPDASGEFMFSLFAVIGISLLLSWIVGVTITPLLGHYLFKVGGLDADDSGYNGPVFRTYGKLVRWALKLRWLVIAGLLGTTVACIMAFGQVKQQFFPAATTPIFYLEYKAAQGTAIEESSADIAVVEDWLLARDDVEAVTATVGQGLSRYVLTYSPARADSSYAQLVIRATSPEAIPALRTELDQFVIEALPWAELQSKRIIFGPATGSDIEARFSGPDPAVLRELAAEAEAILRNSTDLLHTEHNDWREVEITTRPIYAEDRAQAAGITRSDVATAIALATNGIPAGTYRERDRLIDIIVRKPRDEAERDSQLLDQIVYSQAIGGYLPLSQVVDGFTVVPENPVIERRNRVQTISVQGNVIEGLTPPTVFAEVRPLIEAIEVPAGYEMEWGGEFESAGQAQESLGRQMPLSFGTMLLITILLFGKLRQTAVIWTIVPMAINGVAIGLLLSNIPFSFTALLGLLSLSGMLIKNAIVLVEEIDAQKAEGLPQHEAIVTASVSRLRPVVLAAATTILGMVPLLSDSFFAAMSVTIMGGLGFASVLTLVGVPVLYHTYLRKERIADKKAADGAVPAPA</sequence>
<dbReference type="Gene3D" id="1.20.1640.10">
    <property type="entry name" value="Multidrug efflux transporter AcrB transmembrane domain"/>
    <property type="match status" value="2"/>
</dbReference>
<feature type="transmembrane region" description="Helical" evidence="1">
    <location>
        <begin position="12"/>
        <end position="32"/>
    </location>
</feature>
<evidence type="ECO:0000313" key="2">
    <source>
        <dbReference type="EMBL" id="MCB5200085.1"/>
    </source>
</evidence>
<gene>
    <name evidence="2" type="ORF">LGQ03_12620</name>
</gene>
<feature type="transmembrane region" description="Helical" evidence="1">
    <location>
        <begin position="385"/>
        <end position="409"/>
    </location>
</feature>
<dbReference type="InterPro" id="IPR001036">
    <property type="entry name" value="Acrflvin-R"/>
</dbReference>
<dbReference type="InterPro" id="IPR027463">
    <property type="entry name" value="AcrB_DN_DC_subdom"/>
</dbReference>
<reference evidence="2" key="1">
    <citation type="submission" date="2021-10" db="EMBL/GenBank/DDBJ databases">
        <title>Loktanella gaetbuli sp. nov., isolated from a tidal flat.</title>
        <authorList>
            <person name="Park S."/>
            <person name="Yoon J.-H."/>
        </authorList>
    </citation>
    <scope>NUCLEOTIDE SEQUENCE</scope>
    <source>
        <strain evidence="2">TSTF-M6</strain>
    </source>
</reference>
<feature type="transmembrane region" description="Helical" evidence="1">
    <location>
        <begin position="956"/>
        <end position="977"/>
    </location>
</feature>
<keyword evidence="1" id="KW-1133">Transmembrane helix</keyword>
<evidence type="ECO:0000313" key="3">
    <source>
        <dbReference type="Proteomes" id="UP001138961"/>
    </source>
</evidence>
<dbReference type="Proteomes" id="UP001138961">
    <property type="component" value="Unassembled WGS sequence"/>
</dbReference>
<evidence type="ECO:0000256" key="1">
    <source>
        <dbReference type="SAM" id="Phobius"/>
    </source>
</evidence>
<feature type="transmembrane region" description="Helical" evidence="1">
    <location>
        <begin position="430"/>
        <end position="452"/>
    </location>
</feature>
<protein>
    <submittedName>
        <fullName evidence="2">Efflux RND transporter permease subunit</fullName>
    </submittedName>
</protein>
<dbReference type="Gene3D" id="3.30.70.1320">
    <property type="entry name" value="Multidrug efflux transporter AcrB pore domain like"/>
    <property type="match status" value="1"/>
</dbReference>
<dbReference type="EMBL" id="JAJATZ010000006">
    <property type="protein sequence ID" value="MCB5200085.1"/>
    <property type="molecule type" value="Genomic_DNA"/>
</dbReference>
<dbReference type="PRINTS" id="PR00702">
    <property type="entry name" value="ACRIFLAVINRP"/>
</dbReference>
<proteinExistence type="predicted"/>
<keyword evidence="3" id="KW-1185">Reference proteome</keyword>
<dbReference type="PANTHER" id="PTHR32063">
    <property type="match status" value="1"/>
</dbReference>
<feature type="transmembrane region" description="Helical" evidence="1">
    <location>
        <begin position="458"/>
        <end position="480"/>
    </location>
</feature>
<organism evidence="2 3">
    <name type="scientific">Loktanella gaetbuli</name>
    <dbReference type="NCBI Taxonomy" id="2881335"/>
    <lineage>
        <taxon>Bacteria</taxon>
        <taxon>Pseudomonadati</taxon>
        <taxon>Pseudomonadota</taxon>
        <taxon>Alphaproteobacteria</taxon>
        <taxon>Rhodobacterales</taxon>
        <taxon>Roseobacteraceae</taxon>
        <taxon>Loktanella</taxon>
    </lineage>
</organism>